<dbReference type="GO" id="GO:0045259">
    <property type="term" value="C:proton-transporting ATP synthase complex"/>
    <property type="evidence" value="ECO:0007669"/>
    <property type="project" value="UniProtKB-KW"/>
</dbReference>
<keyword evidence="6 8" id="KW-0139">CF(1)</keyword>
<comment type="similarity">
    <text evidence="8">Belongs to the ATPase delta chain family.</text>
</comment>
<dbReference type="Gene3D" id="1.10.520.20">
    <property type="entry name" value="N-terminal domain of the delta subunit of the F1F0-ATP synthase"/>
    <property type="match status" value="1"/>
</dbReference>
<evidence type="ECO:0000313" key="10">
    <source>
        <dbReference type="Proteomes" id="UP000553706"/>
    </source>
</evidence>
<dbReference type="Proteomes" id="UP000553706">
    <property type="component" value="Unassembled WGS sequence"/>
</dbReference>
<sequence>MAEITGTGETGLTARYAAALYALAFEQNALNEVIEQMQALGRLIAESAPLKQFLANPLTDAAKARQVLADALAAQGFGTLVRNFVNVVVANRRLRDLPAPVAGFAAYVAAKRGEVVADVTSSHELTELQRTQLRARLAEAGYGNVRLVEHTDPSLLGGLVLKVGAKLFDTSLKSRLNRLNYSLKGAA</sequence>
<keyword evidence="2 8" id="KW-0813">Transport</keyword>
<protein>
    <recommendedName>
        <fullName evidence="8">ATP synthase subunit delta</fullName>
    </recommendedName>
    <alternativeName>
        <fullName evidence="8">ATP synthase F(1) sector subunit delta</fullName>
    </alternativeName>
    <alternativeName>
        <fullName evidence="8">F-type ATPase subunit delta</fullName>
        <shortName evidence="8">F-ATPase subunit delta</shortName>
    </alternativeName>
</protein>
<dbReference type="RefSeq" id="WP_221246644.1">
    <property type="nucleotide sequence ID" value="NZ_JACHFJ010000003.1"/>
</dbReference>
<dbReference type="AlphaFoldDB" id="A0A840VB93"/>
<keyword evidence="8" id="KW-1003">Cell membrane</keyword>
<dbReference type="InterPro" id="IPR026015">
    <property type="entry name" value="ATP_synth_OSCP/delta_N_sf"/>
</dbReference>
<evidence type="ECO:0000256" key="8">
    <source>
        <dbReference type="HAMAP-Rule" id="MF_01416"/>
    </source>
</evidence>
<dbReference type="EMBL" id="JACHFJ010000003">
    <property type="protein sequence ID" value="MBB5372976.1"/>
    <property type="molecule type" value="Genomic_DNA"/>
</dbReference>
<keyword evidence="4 8" id="KW-0406">Ion transport</keyword>
<comment type="function">
    <text evidence="8">This protein is part of the stalk that links CF(0) to CF(1). It either transmits conformational changes from CF(0) to CF(1) or is implicated in proton conduction.</text>
</comment>
<dbReference type="Pfam" id="PF00213">
    <property type="entry name" value="OSCP"/>
    <property type="match status" value="1"/>
</dbReference>
<dbReference type="GO" id="GO:0005886">
    <property type="term" value="C:plasma membrane"/>
    <property type="evidence" value="ECO:0007669"/>
    <property type="project" value="UniProtKB-SubCell"/>
</dbReference>
<proteinExistence type="inferred from homology"/>
<keyword evidence="7 8" id="KW-0066">ATP synthesis</keyword>
<organism evidence="9 10">
    <name type="scientific">Acidocella aromatica</name>
    <dbReference type="NCBI Taxonomy" id="1303579"/>
    <lineage>
        <taxon>Bacteria</taxon>
        <taxon>Pseudomonadati</taxon>
        <taxon>Pseudomonadota</taxon>
        <taxon>Alphaproteobacteria</taxon>
        <taxon>Acetobacterales</taxon>
        <taxon>Acidocellaceae</taxon>
        <taxon>Acidocella</taxon>
    </lineage>
</organism>
<evidence type="ECO:0000313" key="9">
    <source>
        <dbReference type="EMBL" id="MBB5372976.1"/>
    </source>
</evidence>
<comment type="function">
    <text evidence="8">F(1)F(0) ATP synthase produces ATP from ADP in the presence of a proton or sodium gradient. F-type ATPases consist of two structural domains, F(1) containing the extramembraneous catalytic core and F(0) containing the membrane proton channel, linked together by a central stalk and a peripheral stalk. During catalysis, ATP synthesis in the catalytic domain of F(1) is coupled via a rotary mechanism of the central stalk subunits to proton translocation.</text>
</comment>
<accession>A0A840VB93</accession>
<evidence type="ECO:0000256" key="4">
    <source>
        <dbReference type="ARBA" id="ARBA00023065"/>
    </source>
</evidence>
<evidence type="ECO:0000256" key="5">
    <source>
        <dbReference type="ARBA" id="ARBA00023136"/>
    </source>
</evidence>
<evidence type="ECO:0000256" key="7">
    <source>
        <dbReference type="ARBA" id="ARBA00023310"/>
    </source>
</evidence>
<comment type="caution">
    <text evidence="9">The sequence shown here is derived from an EMBL/GenBank/DDBJ whole genome shotgun (WGS) entry which is preliminary data.</text>
</comment>
<gene>
    <name evidence="8" type="primary">atpH</name>
    <name evidence="9" type="ORF">HNP71_001227</name>
</gene>
<dbReference type="NCBIfam" id="TIGR01145">
    <property type="entry name" value="ATP_synt_delta"/>
    <property type="match status" value="1"/>
</dbReference>
<comment type="subcellular location">
    <subcellularLocation>
        <location evidence="8">Cell membrane</location>
        <topology evidence="8">Peripheral membrane protein</topology>
    </subcellularLocation>
    <subcellularLocation>
        <location evidence="1">Membrane</location>
    </subcellularLocation>
</comment>
<name>A0A840VB93_9PROT</name>
<keyword evidence="3 8" id="KW-0375">Hydrogen ion transport</keyword>
<evidence type="ECO:0000256" key="2">
    <source>
        <dbReference type="ARBA" id="ARBA00022448"/>
    </source>
</evidence>
<dbReference type="PROSITE" id="PS00389">
    <property type="entry name" value="ATPASE_DELTA"/>
    <property type="match status" value="1"/>
</dbReference>
<dbReference type="InterPro" id="IPR000711">
    <property type="entry name" value="ATPase_OSCP/dsu"/>
</dbReference>
<evidence type="ECO:0000256" key="1">
    <source>
        <dbReference type="ARBA" id="ARBA00004370"/>
    </source>
</evidence>
<dbReference type="SUPFAM" id="SSF47928">
    <property type="entry name" value="N-terminal domain of the delta subunit of the F1F0-ATP synthase"/>
    <property type="match status" value="1"/>
</dbReference>
<dbReference type="HAMAP" id="MF_01416">
    <property type="entry name" value="ATP_synth_delta_bact"/>
    <property type="match status" value="1"/>
</dbReference>
<evidence type="ECO:0000256" key="6">
    <source>
        <dbReference type="ARBA" id="ARBA00023196"/>
    </source>
</evidence>
<dbReference type="PRINTS" id="PR00125">
    <property type="entry name" value="ATPASEDELTA"/>
</dbReference>
<keyword evidence="10" id="KW-1185">Reference proteome</keyword>
<evidence type="ECO:0000256" key="3">
    <source>
        <dbReference type="ARBA" id="ARBA00022781"/>
    </source>
</evidence>
<reference evidence="9 10" key="1">
    <citation type="submission" date="2020-08" db="EMBL/GenBank/DDBJ databases">
        <title>Genomic Encyclopedia of Type Strains, Phase IV (KMG-IV): sequencing the most valuable type-strain genomes for metagenomic binning, comparative biology and taxonomic classification.</title>
        <authorList>
            <person name="Goeker M."/>
        </authorList>
    </citation>
    <scope>NUCLEOTIDE SEQUENCE [LARGE SCALE GENOMIC DNA]</scope>
    <source>
        <strain evidence="9 10">DSM 27026</strain>
    </source>
</reference>
<dbReference type="InterPro" id="IPR020781">
    <property type="entry name" value="ATPase_OSCP/d_CS"/>
</dbReference>
<dbReference type="GO" id="GO:0046933">
    <property type="term" value="F:proton-transporting ATP synthase activity, rotational mechanism"/>
    <property type="evidence" value="ECO:0007669"/>
    <property type="project" value="UniProtKB-UniRule"/>
</dbReference>
<dbReference type="PANTHER" id="PTHR11910">
    <property type="entry name" value="ATP SYNTHASE DELTA CHAIN"/>
    <property type="match status" value="1"/>
</dbReference>
<keyword evidence="5 8" id="KW-0472">Membrane</keyword>